<sequence>MVLESQKYQVSSNRPSCTCQINRLLHQRESYIFVTGAQPFDSNRRSSFIVYHIRLNDIETKRRYSDFASLRRILTRLYPIFIVPPVPEKHSLLDYAVLQNRAKNDITTIEKRKRMLQSFLNQVSKHHYLGHDHFFHQFLDPDVVWSDVLQSPSLSSFLKQQPLHMALTNSSNVSTQLSLSSLSPISSSTSLSSSNATSLFYCPARPVFHPLLSHRIVPTPTSPQTLQQRDPFLITSEEKSIHLASFLSKHLEKCQRKVIRRLGELANDYAELGAVYNGFSLNETEHVSNAIERMGQTVDDAYTETGQMVLKLEGEFAEPTQSQIQMTMFVKKVIQFQYLKQCQVELIEQALDRQQDELDRLLQMEKELQRLDRALQQNSLNTISLPPPSPSQEQYTHRHRHHRPRRHQQLDSYRNPVTVNAAGHSLQHLIDVDPVTTRRNQIGKSKESLQILEEALAICRNDTHQLSDQLHKEIQRYERDKTMMLRDSLMAFATAHLRYCQKNLSAWEDTKSQVDRIPLE</sequence>
<evidence type="ECO:0000259" key="10">
    <source>
        <dbReference type="PROSITE" id="PS50195"/>
    </source>
</evidence>
<dbReference type="InterPro" id="IPR051079">
    <property type="entry name" value="Sorting_Nexin_Autophagy"/>
</dbReference>
<feature type="compositionally biased region" description="Basic residues" evidence="9">
    <location>
        <begin position="397"/>
        <end position="407"/>
    </location>
</feature>
<protein>
    <recommendedName>
        <fullName evidence="10">PX domain-containing protein</fullName>
    </recommendedName>
</protein>
<evidence type="ECO:0000256" key="9">
    <source>
        <dbReference type="SAM" id="MobiDB-lite"/>
    </source>
</evidence>
<reference evidence="11 12" key="1">
    <citation type="submission" date="2016-07" db="EMBL/GenBank/DDBJ databases">
        <title>Pervasive Adenine N6-methylation of Active Genes in Fungi.</title>
        <authorList>
            <consortium name="DOE Joint Genome Institute"/>
            <person name="Mondo S.J."/>
            <person name="Dannebaum R.O."/>
            <person name="Kuo R.C."/>
            <person name="Labutti K."/>
            <person name="Haridas S."/>
            <person name="Kuo A."/>
            <person name="Salamov A."/>
            <person name="Ahrendt S.R."/>
            <person name="Lipzen A."/>
            <person name="Sullivan W."/>
            <person name="Andreopoulos W.B."/>
            <person name="Clum A."/>
            <person name="Lindquist E."/>
            <person name="Daum C."/>
            <person name="Ramamoorthy G.K."/>
            <person name="Gryganskyi A."/>
            <person name="Culley D."/>
            <person name="Magnuson J.K."/>
            <person name="James T.Y."/>
            <person name="O'Malley M.A."/>
            <person name="Stajich J.E."/>
            <person name="Spatafora J.W."/>
            <person name="Visel A."/>
            <person name="Grigoriev I.V."/>
        </authorList>
    </citation>
    <scope>NUCLEOTIDE SEQUENCE [LARGE SCALE GENOMIC DNA]</scope>
    <source>
        <strain evidence="11 12">NRRL 1336</strain>
    </source>
</reference>
<dbReference type="Proteomes" id="UP000193560">
    <property type="component" value="Unassembled WGS sequence"/>
</dbReference>
<evidence type="ECO:0000256" key="4">
    <source>
        <dbReference type="ARBA" id="ARBA00022753"/>
    </source>
</evidence>
<dbReference type="EMBL" id="MCGE01000003">
    <property type="protein sequence ID" value="ORZ23000.1"/>
    <property type="molecule type" value="Genomic_DNA"/>
</dbReference>
<dbReference type="AlphaFoldDB" id="A0A1X2IVC2"/>
<comment type="caution">
    <text evidence="11">The sequence shown here is derived from an EMBL/GenBank/DDBJ whole genome shotgun (WGS) entry which is preliminary data.</text>
</comment>
<dbReference type="InterPro" id="IPR027267">
    <property type="entry name" value="AH/BAR_dom_sf"/>
</dbReference>
<dbReference type="GO" id="GO:0042147">
    <property type="term" value="P:retrograde transport, endosome to Golgi"/>
    <property type="evidence" value="ECO:0007669"/>
    <property type="project" value="InterPro"/>
</dbReference>
<dbReference type="Pfam" id="PF00787">
    <property type="entry name" value="PX"/>
    <property type="match status" value="1"/>
</dbReference>
<evidence type="ECO:0000313" key="12">
    <source>
        <dbReference type="Proteomes" id="UP000193560"/>
    </source>
</evidence>
<evidence type="ECO:0000256" key="2">
    <source>
        <dbReference type="ARBA" id="ARBA00010883"/>
    </source>
</evidence>
<dbReference type="PANTHER" id="PTHR46979">
    <property type="entry name" value="SORTING NEXIN-41"/>
    <property type="match status" value="1"/>
</dbReference>
<keyword evidence="12" id="KW-1185">Reference proteome</keyword>
<dbReference type="SMART" id="SM00312">
    <property type="entry name" value="PX"/>
    <property type="match status" value="1"/>
</dbReference>
<dbReference type="GO" id="GO:0015031">
    <property type="term" value="P:protein transport"/>
    <property type="evidence" value="ECO:0007669"/>
    <property type="project" value="UniProtKB-KW"/>
</dbReference>
<gene>
    <name evidence="11" type="ORF">BCR42DRAFT_366424</name>
</gene>
<dbReference type="SUPFAM" id="SSF64268">
    <property type="entry name" value="PX domain"/>
    <property type="match status" value="1"/>
</dbReference>
<feature type="domain" description="PX" evidence="10">
    <location>
        <begin position="1"/>
        <end position="165"/>
    </location>
</feature>
<name>A0A1X2IVC2_9FUNG</name>
<evidence type="ECO:0000256" key="3">
    <source>
        <dbReference type="ARBA" id="ARBA00022448"/>
    </source>
</evidence>
<evidence type="ECO:0000256" key="5">
    <source>
        <dbReference type="ARBA" id="ARBA00022927"/>
    </source>
</evidence>
<keyword evidence="4" id="KW-0967">Endosome</keyword>
<proteinExistence type="inferred from homology"/>
<evidence type="ECO:0000256" key="8">
    <source>
        <dbReference type="ARBA" id="ARBA00023136"/>
    </source>
</evidence>
<dbReference type="SUPFAM" id="SSF103657">
    <property type="entry name" value="BAR/IMD domain-like"/>
    <property type="match status" value="1"/>
</dbReference>
<keyword evidence="8" id="KW-0472">Membrane</keyword>
<dbReference type="STRING" id="90262.A0A1X2IVC2"/>
<keyword evidence="3" id="KW-0813">Transport</keyword>
<comment type="similarity">
    <text evidence="2">Belongs to the sorting nexin family.</text>
</comment>
<dbReference type="InterPro" id="IPR001683">
    <property type="entry name" value="PX_dom"/>
</dbReference>
<evidence type="ECO:0000256" key="7">
    <source>
        <dbReference type="ARBA" id="ARBA00023121"/>
    </source>
</evidence>
<dbReference type="InterPro" id="IPR044106">
    <property type="entry name" value="PX_Snx41/Atg20"/>
</dbReference>
<dbReference type="GO" id="GO:0010008">
    <property type="term" value="C:endosome membrane"/>
    <property type="evidence" value="ECO:0007669"/>
    <property type="project" value="UniProtKB-SubCell"/>
</dbReference>
<evidence type="ECO:0000313" key="11">
    <source>
        <dbReference type="EMBL" id="ORZ23000.1"/>
    </source>
</evidence>
<comment type="subcellular location">
    <subcellularLocation>
        <location evidence="1">Endosome membrane</location>
        <topology evidence="1">Peripheral membrane protein</topology>
    </subcellularLocation>
</comment>
<dbReference type="GO" id="GO:0005829">
    <property type="term" value="C:cytosol"/>
    <property type="evidence" value="ECO:0007669"/>
    <property type="project" value="GOC"/>
</dbReference>
<evidence type="ECO:0000256" key="6">
    <source>
        <dbReference type="ARBA" id="ARBA00023006"/>
    </source>
</evidence>
<dbReference type="OrthoDB" id="289314at2759"/>
<dbReference type="GO" id="GO:0035091">
    <property type="term" value="F:phosphatidylinositol binding"/>
    <property type="evidence" value="ECO:0007669"/>
    <property type="project" value="InterPro"/>
</dbReference>
<dbReference type="Gene3D" id="1.20.1270.60">
    <property type="entry name" value="Arfaptin homology (AH) domain/BAR domain"/>
    <property type="match status" value="1"/>
</dbReference>
<keyword evidence="5" id="KW-0653">Protein transport</keyword>
<keyword evidence="6" id="KW-0072">Autophagy</keyword>
<organism evidence="11 12">
    <name type="scientific">Absidia repens</name>
    <dbReference type="NCBI Taxonomy" id="90262"/>
    <lineage>
        <taxon>Eukaryota</taxon>
        <taxon>Fungi</taxon>
        <taxon>Fungi incertae sedis</taxon>
        <taxon>Mucoromycota</taxon>
        <taxon>Mucoromycotina</taxon>
        <taxon>Mucoromycetes</taxon>
        <taxon>Mucorales</taxon>
        <taxon>Cunninghamellaceae</taxon>
        <taxon>Absidia</taxon>
    </lineage>
</organism>
<dbReference type="InterPro" id="IPR036871">
    <property type="entry name" value="PX_dom_sf"/>
</dbReference>
<keyword evidence="7" id="KW-0446">Lipid-binding</keyword>
<dbReference type="CDD" id="cd06867">
    <property type="entry name" value="PX_SNX41_42"/>
    <property type="match status" value="1"/>
</dbReference>
<dbReference type="PROSITE" id="PS50195">
    <property type="entry name" value="PX"/>
    <property type="match status" value="1"/>
</dbReference>
<evidence type="ECO:0000256" key="1">
    <source>
        <dbReference type="ARBA" id="ARBA00004481"/>
    </source>
</evidence>
<accession>A0A1X2IVC2</accession>
<dbReference type="GO" id="GO:0006914">
    <property type="term" value="P:autophagy"/>
    <property type="evidence" value="ECO:0007669"/>
    <property type="project" value="UniProtKB-KW"/>
</dbReference>
<dbReference type="PANTHER" id="PTHR46979:SF2">
    <property type="entry name" value="SORTING NEXIN-41"/>
    <property type="match status" value="1"/>
</dbReference>
<feature type="region of interest" description="Disordered" evidence="9">
    <location>
        <begin position="378"/>
        <end position="408"/>
    </location>
</feature>
<dbReference type="Gene3D" id="3.30.1520.10">
    <property type="entry name" value="Phox-like domain"/>
    <property type="match status" value="1"/>
</dbReference>